<evidence type="ECO:0000313" key="1">
    <source>
        <dbReference type="EMBL" id="CVI18997.1"/>
    </source>
</evidence>
<organism evidence="1 2">
    <name type="scientific">Agrobacterium tumefaciens str. B6</name>
    <dbReference type="NCBI Taxonomy" id="1183423"/>
    <lineage>
        <taxon>Bacteria</taxon>
        <taxon>Pseudomonadati</taxon>
        <taxon>Pseudomonadota</taxon>
        <taxon>Alphaproteobacteria</taxon>
        <taxon>Hyphomicrobiales</taxon>
        <taxon>Rhizobiaceae</taxon>
        <taxon>Rhizobium/Agrobacterium group</taxon>
        <taxon>Agrobacterium</taxon>
        <taxon>Agrobacterium tumefaciens complex</taxon>
    </lineage>
</organism>
<dbReference type="AlphaFoldDB" id="A0A822V338"/>
<name>A0A822V338_AGRTU</name>
<protein>
    <submittedName>
        <fullName evidence="1">Uncharacterized protein</fullName>
    </submittedName>
</protein>
<dbReference type="Proteomes" id="UP000192074">
    <property type="component" value="Unassembled WGS sequence"/>
</dbReference>
<comment type="caution">
    <text evidence="1">The sequence shown here is derived from an EMBL/GenBank/DDBJ whole genome shotgun (WGS) entry which is preliminary data.</text>
</comment>
<evidence type="ECO:0000313" key="2">
    <source>
        <dbReference type="Proteomes" id="UP000192074"/>
    </source>
</evidence>
<gene>
    <name evidence="1" type="ORF">AGR4A_Cc50087</name>
</gene>
<reference evidence="1 2" key="1">
    <citation type="submission" date="2016-01" db="EMBL/GenBank/DDBJ databases">
        <authorList>
            <person name="Regsiter A."/>
            <person name="william w."/>
        </authorList>
    </citation>
    <scope>NUCLEOTIDE SEQUENCE [LARGE SCALE GENOMIC DNA]</scope>
    <source>
        <strain evidence="1 2">B6</strain>
    </source>
</reference>
<proteinExistence type="predicted"/>
<dbReference type="EMBL" id="FCNL01000022">
    <property type="protein sequence ID" value="CVI18997.1"/>
    <property type="molecule type" value="Genomic_DNA"/>
</dbReference>
<sequence>MMKHAVPAPAAPLWTVRHLLIGLAVKERLLPCPDFPLRQIRLFQTALSTGALFSGFENYVA</sequence>
<accession>A0A822V338</accession>